<proteinExistence type="predicted"/>
<evidence type="ECO:0000313" key="5">
    <source>
        <dbReference type="Proteomes" id="UP000663829"/>
    </source>
</evidence>
<dbReference type="EMBL" id="CAJNOQ010001552">
    <property type="protein sequence ID" value="CAF0902845.1"/>
    <property type="molecule type" value="Genomic_DNA"/>
</dbReference>
<evidence type="ECO:0000313" key="1">
    <source>
        <dbReference type="EMBL" id="CAF0722724.1"/>
    </source>
</evidence>
<protein>
    <submittedName>
        <fullName evidence="2">Uncharacterized protein</fullName>
    </submittedName>
</protein>
<accession>A0A813ZUM3</accession>
<evidence type="ECO:0000313" key="3">
    <source>
        <dbReference type="EMBL" id="CAF3494698.1"/>
    </source>
</evidence>
<dbReference type="Pfam" id="PF07173">
    <property type="entry name" value="GRDP-like"/>
    <property type="match status" value="2"/>
</dbReference>
<dbReference type="OrthoDB" id="2684236at2759"/>
<evidence type="ECO:0000313" key="4">
    <source>
        <dbReference type="EMBL" id="CAF3685074.1"/>
    </source>
</evidence>
<gene>
    <name evidence="2" type="ORF">GPM918_LOCUS8729</name>
    <name evidence="1" type="ORF">OVA965_LOCUS171</name>
    <name evidence="4" type="ORF">SRO942_LOCUS8731</name>
    <name evidence="3" type="ORF">TMI583_LOCUS171</name>
</gene>
<dbReference type="Proteomes" id="UP000663829">
    <property type="component" value="Unassembled WGS sequence"/>
</dbReference>
<dbReference type="PANTHER" id="PTHR34365">
    <property type="entry name" value="ENOLASE (DUF1399)"/>
    <property type="match status" value="1"/>
</dbReference>
<dbReference type="EMBL" id="CAJNOK010000016">
    <property type="protein sequence ID" value="CAF0722724.1"/>
    <property type="molecule type" value="Genomic_DNA"/>
</dbReference>
<name>A0A813ZUM3_9BILA</name>
<dbReference type="PANTHER" id="PTHR34365:SF7">
    <property type="entry name" value="GLYCINE-RICH DOMAIN-CONTAINING PROTEIN 1"/>
    <property type="match status" value="1"/>
</dbReference>
<dbReference type="Proteomes" id="UP000682733">
    <property type="component" value="Unassembled WGS sequence"/>
</dbReference>
<dbReference type="AlphaFoldDB" id="A0A813ZUM3"/>
<dbReference type="Proteomes" id="UP000677228">
    <property type="component" value="Unassembled WGS sequence"/>
</dbReference>
<sequence>MKRFFENVKKKIDSKYVALVKKKPSQPNVTWKHIWPLDETQSALSKSVFAEIPNEITIPSTKLYSKSFKEVYMDWIYLKSLRNAQVQTRDRSYATSCMAIELAIYPIRPNGQRHFEIVGGFQQHPNSSESTTIEQSVDIGKTARQLIFLLEKASEFQPEWQQSVTLKQMITRYYRFMQLKASHPSHILLIPTLDIELVWQTHLLRPEMYQADCLRLFRRIIDHSLLFSDVQNFSKEQAFKDTCHLYEQRFGEQYCLFSSASVHNTTPYRRKLRQYLFDSFSDTEANYPYWDNTHFKFSPESSKSYENPFSFAEGDIIIDSQWLDLFKKFMLDVLKKAPVYSTFGTVPEEIDLRCRAINLLTKSYERFLYMAAKYPPENGNGFILPTYAIDIMWHSHMQEPLKYVADCNRFIGYVLYHSPWPMMEDDKMKTARNQSNNIWKDEFEIHSLSQVMAKFKSDRDTPVWPAKEEEHYFRDLVVAPLDQRGPTCVSTCLAMLTGKRPEDFQGKINTQDPVSWSAALQPYGMKLAYCPHDARKFKFYIEELIALDDLFGLSFYTTTDPNQILNDPDSTGFVTQSHFILLHRDKIYDSAGYGCIPAREHRCLEYHTKRIFRVLPATHARGL</sequence>
<comment type="caution">
    <text evidence="2">The sequence shown here is derived from an EMBL/GenBank/DDBJ whole genome shotgun (WGS) entry which is preliminary data.</text>
</comment>
<dbReference type="InterPro" id="IPR009836">
    <property type="entry name" value="GRDP-like"/>
</dbReference>
<dbReference type="EMBL" id="CAJOBC010001552">
    <property type="protein sequence ID" value="CAF3685074.1"/>
    <property type="molecule type" value="Genomic_DNA"/>
</dbReference>
<dbReference type="EMBL" id="CAJOBA010000016">
    <property type="protein sequence ID" value="CAF3494698.1"/>
    <property type="molecule type" value="Genomic_DNA"/>
</dbReference>
<dbReference type="Proteomes" id="UP000681722">
    <property type="component" value="Unassembled WGS sequence"/>
</dbReference>
<keyword evidence="5" id="KW-1185">Reference proteome</keyword>
<reference evidence="2" key="1">
    <citation type="submission" date="2021-02" db="EMBL/GenBank/DDBJ databases">
        <authorList>
            <person name="Nowell W R."/>
        </authorList>
    </citation>
    <scope>NUCLEOTIDE SEQUENCE</scope>
</reference>
<evidence type="ECO:0000313" key="2">
    <source>
        <dbReference type="EMBL" id="CAF0902845.1"/>
    </source>
</evidence>
<organism evidence="2 5">
    <name type="scientific">Didymodactylos carnosus</name>
    <dbReference type="NCBI Taxonomy" id="1234261"/>
    <lineage>
        <taxon>Eukaryota</taxon>
        <taxon>Metazoa</taxon>
        <taxon>Spiralia</taxon>
        <taxon>Gnathifera</taxon>
        <taxon>Rotifera</taxon>
        <taxon>Eurotatoria</taxon>
        <taxon>Bdelloidea</taxon>
        <taxon>Philodinida</taxon>
        <taxon>Philodinidae</taxon>
        <taxon>Didymodactylos</taxon>
    </lineage>
</organism>